<keyword evidence="3" id="KW-1185">Reference proteome</keyword>
<evidence type="ECO:0000259" key="1">
    <source>
        <dbReference type="SMART" id="SM00052"/>
    </source>
</evidence>
<dbReference type="PANTHER" id="PTHR33121">
    <property type="entry name" value="CYCLIC DI-GMP PHOSPHODIESTERASE PDEF"/>
    <property type="match status" value="1"/>
</dbReference>
<dbReference type="EMBL" id="RBZU01000001">
    <property type="protein sequence ID" value="RKP59412.1"/>
    <property type="molecule type" value="Genomic_DNA"/>
</dbReference>
<dbReference type="SUPFAM" id="SSF141868">
    <property type="entry name" value="EAL domain-like"/>
    <property type="match status" value="1"/>
</dbReference>
<dbReference type="OrthoDB" id="8773663at2"/>
<dbReference type="RefSeq" id="WP_121084280.1">
    <property type="nucleotide sequence ID" value="NZ_RBZU01000001.1"/>
</dbReference>
<dbReference type="Proteomes" id="UP000270342">
    <property type="component" value="Unassembled WGS sequence"/>
</dbReference>
<reference evidence="2 3" key="1">
    <citation type="submission" date="2018-10" db="EMBL/GenBank/DDBJ databases">
        <title>Robbsia sp. DHC34, isolated from soil.</title>
        <authorList>
            <person name="Gao Z.-H."/>
            <person name="Qiu L.-H."/>
        </authorList>
    </citation>
    <scope>NUCLEOTIDE SEQUENCE [LARGE SCALE GENOMIC DNA]</scope>
    <source>
        <strain evidence="2 3">DHC34</strain>
    </source>
</reference>
<protein>
    <submittedName>
        <fullName evidence="2">EAL domain-containing protein</fullName>
    </submittedName>
</protein>
<evidence type="ECO:0000313" key="3">
    <source>
        <dbReference type="Proteomes" id="UP000270342"/>
    </source>
</evidence>
<organism evidence="2 3">
    <name type="scientific">Pararobbsia silviterrae</name>
    <dbReference type="NCBI Taxonomy" id="1792498"/>
    <lineage>
        <taxon>Bacteria</taxon>
        <taxon>Pseudomonadati</taxon>
        <taxon>Pseudomonadota</taxon>
        <taxon>Betaproteobacteria</taxon>
        <taxon>Burkholderiales</taxon>
        <taxon>Burkholderiaceae</taxon>
        <taxon>Pararobbsia</taxon>
    </lineage>
</organism>
<dbReference type="InterPro" id="IPR001633">
    <property type="entry name" value="EAL_dom"/>
</dbReference>
<sequence length="281" mass="31101">MTIHSIRELLELAASHPQLAGALHEGEDGIVARSQGVELCSEYLAIYDLASYASSGAPAMSGVGEFGDEVGFEAKLRARDLTTGKVLSLADLFATIRDDQQLVALDRLARALHAINFFGTHRNGLLFLNVHERLLKSVRYDHGRYFSLVLLSFGLNPGRIVIEIPEAASAHRTFLGYLTKSYQSYGFKVAGNLSNAGQILSAAESRLDFVKIDSSAAIRDSMVKPLVGYANRLKVPLIFKRIRDDAQFRMLRQYDVRYVEGDYLTALATNDHGPHDLSEWL</sequence>
<dbReference type="Gene3D" id="3.20.20.450">
    <property type="entry name" value="EAL domain"/>
    <property type="match status" value="1"/>
</dbReference>
<accession>A0A494Y9M2</accession>
<evidence type="ECO:0000313" key="2">
    <source>
        <dbReference type="EMBL" id="RKP59412.1"/>
    </source>
</evidence>
<comment type="caution">
    <text evidence="2">The sequence shown here is derived from an EMBL/GenBank/DDBJ whole genome shotgun (WGS) entry which is preliminary data.</text>
</comment>
<gene>
    <name evidence="2" type="ORF">D7S86_03670</name>
</gene>
<dbReference type="InterPro" id="IPR050706">
    <property type="entry name" value="Cyclic-di-GMP_PDE-like"/>
</dbReference>
<dbReference type="PANTHER" id="PTHR33121:SF82">
    <property type="entry name" value="SIGNAL TRANSDUCTION PROTEIN CONTAINING A EAL DOMAIN"/>
    <property type="match status" value="1"/>
</dbReference>
<feature type="domain" description="EAL" evidence="1">
    <location>
        <begin position="11"/>
        <end position="272"/>
    </location>
</feature>
<dbReference type="GO" id="GO:0071111">
    <property type="term" value="F:cyclic-guanylate-specific phosphodiesterase activity"/>
    <property type="evidence" value="ECO:0007669"/>
    <property type="project" value="InterPro"/>
</dbReference>
<dbReference type="InterPro" id="IPR035919">
    <property type="entry name" value="EAL_sf"/>
</dbReference>
<name>A0A494Y9M2_9BURK</name>
<proteinExistence type="predicted"/>
<dbReference type="AlphaFoldDB" id="A0A494Y9M2"/>
<dbReference type="SMART" id="SM00052">
    <property type="entry name" value="EAL"/>
    <property type="match status" value="1"/>
</dbReference>
<dbReference type="Pfam" id="PF00563">
    <property type="entry name" value="EAL"/>
    <property type="match status" value="1"/>
</dbReference>